<evidence type="ECO:0000313" key="1">
    <source>
        <dbReference type="EMBL" id="KAJ8877170.1"/>
    </source>
</evidence>
<dbReference type="EMBL" id="JARBHB010000008">
    <property type="protein sequence ID" value="KAJ8877170.1"/>
    <property type="molecule type" value="Genomic_DNA"/>
</dbReference>
<accession>A0ABQ9GYQ1</accession>
<evidence type="ECO:0000313" key="2">
    <source>
        <dbReference type="Proteomes" id="UP001159363"/>
    </source>
</evidence>
<organism evidence="1 2">
    <name type="scientific">Dryococelus australis</name>
    <dbReference type="NCBI Taxonomy" id="614101"/>
    <lineage>
        <taxon>Eukaryota</taxon>
        <taxon>Metazoa</taxon>
        <taxon>Ecdysozoa</taxon>
        <taxon>Arthropoda</taxon>
        <taxon>Hexapoda</taxon>
        <taxon>Insecta</taxon>
        <taxon>Pterygota</taxon>
        <taxon>Neoptera</taxon>
        <taxon>Polyneoptera</taxon>
        <taxon>Phasmatodea</taxon>
        <taxon>Verophasmatodea</taxon>
        <taxon>Anareolatae</taxon>
        <taxon>Phasmatidae</taxon>
        <taxon>Eurycanthinae</taxon>
        <taxon>Dryococelus</taxon>
    </lineage>
</organism>
<dbReference type="Proteomes" id="UP001159363">
    <property type="component" value="Chromosome 7"/>
</dbReference>
<reference evidence="1 2" key="1">
    <citation type="submission" date="2023-02" db="EMBL/GenBank/DDBJ databases">
        <title>LHISI_Scaffold_Assembly.</title>
        <authorList>
            <person name="Stuart O.P."/>
            <person name="Cleave R."/>
            <person name="Magrath M.J.L."/>
            <person name="Mikheyev A.S."/>
        </authorList>
    </citation>
    <scope>NUCLEOTIDE SEQUENCE [LARGE SCALE GENOMIC DNA]</scope>
    <source>
        <strain evidence="1">Daus_M_001</strain>
        <tissue evidence="1">Leg muscle</tissue>
    </source>
</reference>
<name>A0ABQ9GYQ1_9NEOP</name>
<comment type="caution">
    <text evidence="1">The sequence shown here is derived from an EMBL/GenBank/DDBJ whole genome shotgun (WGS) entry which is preliminary data.</text>
</comment>
<proteinExistence type="predicted"/>
<keyword evidence="2" id="KW-1185">Reference proteome</keyword>
<protein>
    <submittedName>
        <fullName evidence="1">Uncharacterized protein</fullName>
    </submittedName>
</protein>
<gene>
    <name evidence="1" type="ORF">PR048_021623</name>
</gene>
<sequence length="89" mass="10521">MRSRRVRAASQQKRWWEAIEPGYSGITDEDLPPKQASKYKDMFNFIDVEESQWTREAWYTMHTISIDLDPLHVVTTLEEMVTSKKLTSQ</sequence>